<keyword evidence="2" id="KW-1185">Reference proteome</keyword>
<accession>A0ACC5ZRQ7</accession>
<comment type="caution">
    <text evidence="1">The sequence shown here is derived from an EMBL/GenBank/DDBJ whole genome shotgun (WGS) entry which is preliminary data.</text>
</comment>
<evidence type="ECO:0000313" key="2">
    <source>
        <dbReference type="Proteomes" id="UP001203036"/>
    </source>
</evidence>
<protein>
    <submittedName>
        <fullName evidence="1">Uncharacterized protein</fullName>
    </submittedName>
</protein>
<gene>
    <name evidence="1" type="ORF">M8744_01700</name>
</gene>
<proteinExistence type="predicted"/>
<dbReference type="EMBL" id="JAMQGO010000001">
    <property type="protein sequence ID" value="MCM2560848.1"/>
    <property type="molecule type" value="Genomic_DNA"/>
</dbReference>
<name>A0ACC5ZRQ7_9RHOB</name>
<sequence length="195" mass="20744">MKKTMLAAIALALGALPALAEDAVPEFDTCIDIAAARFERELSWHRAGPFAERFGVGDVFHFHHCGELGAWHCAATPAPAACLAALVDRQNALRDAVLETLPAPETVAGLRGVWSDQLYPRMRVLAQGKSAGPDCAGLPQGEALRCEVREAALSLGIAARAWFLARYLGAAPDAITAGWAGLPPPTRPRAREDLE</sequence>
<dbReference type="Proteomes" id="UP001203036">
    <property type="component" value="Unassembled WGS sequence"/>
</dbReference>
<organism evidence="1 2">
    <name type="scientific">Lutimaribacter degradans</name>
    <dbReference type="NCBI Taxonomy" id="2945989"/>
    <lineage>
        <taxon>Bacteria</taxon>
        <taxon>Pseudomonadati</taxon>
        <taxon>Pseudomonadota</taxon>
        <taxon>Alphaproteobacteria</taxon>
        <taxon>Rhodobacterales</taxon>
        <taxon>Roseobacteraceae</taxon>
        <taxon>Lutimaribacter</taxon>
    </lineage>
</organism>
<reference evidence="1" key="1">
    <citation type="submission" date="2022-06" db="EMBL/GenBank/DDBJ databases">
        <title>Lutimaribacter sp. EGI FJ00013, a novel bacterium isolated from a salt lake sediment enrichment.</title>
        <authorList>
            <person name="Gao L."/>
            <person name="Fang B.-Z."/>
            <person name="Li W.-J."/>
        </authorList>
    </citation>
    <scope>NUCLEOTIDE SEQUENCE</scope>
    <source>
        <strain evidence="1">EGI FJ00013</strain>
    </source>
</reference>
<evidence type="ECO:0000313" key="1">
    <source>
        <dbReference type="EMBL" id="MCM2560848.1"/>
    </source>
</evidence>